<dbReference type="STRING" id="619304.SAMN05421760_103129"/>
<organism evidence="3 4">
    <name type="scientific">Neptunomonas antarctica</name>
    <dbReference type="NCBI Taxonomy" id="619304"/>
    <lineage>
        <taxon>Bacteria</taxon>
        <taxon>Pseudomonadati</taxon>
        <taxon>Pseudomonadota</taxon>
        <taxon>Gammaproteobacteria</taxon>
        <taxon>Oceanospirillales</taxon>
        <taxon>Oceanospirillaceae</taxon>
        <taxon>Neptunomonas</taxon>
    </lineage>
</organism>
<feature type="chain" id="PRO_5009943220" evidence="2">
    <location>
        <begin position="35"/>
        <end position="386"/>
    </location>
</feature>
<dbReference type="AlphaFoldDB" id="A0A1N7L111"/>
<keyword evidence="2" id="KW-0732">Signal</keyword>
<evidence type="ECO:0000313" key="3">
    <source>
        <dbReference type="EMBL" id="SIS67436.1"/>
    </source>
</evidence>
<feature type="region of interest" description="Disordered" evidence="1">
    <location>
        <begin position="42"/>
        <end position="116"/>
    </location>
</feature>
<protein>
    <submittedName>
        <fullName evidence="3">Uncharacterized protein</fullName>
    </submittedName>
</protein>
<feature type="compositionally biased region" description="Polar residues" evidence="1">
    <location>
        <begin position="42"/>
        <end position="51"/>
    </location>
</feature>
<feature type="compositionally biased region" description="Basic and acidic residues" evidence="1">
    <location>
        <begin position="53"/>
        <end position="67"/>
    </location>
</feature>
<accession>A0A1N7L111</accession>
<evidence type="ECO:0000256" key="1">
    <source>
        <dbReference type="SAM" id="MobiDB-lite"/>
    </source>
</evidence>
<evidence type="ECO:0000313" key="4">
    <source>
        <dbReference type="Proteomes" id="UP000185999"/>
    </source>
</evidence>
<gene>
    <name evidence="3" type="ORF">SAMN05421760_103129</name>
</gene>
<dbReference type="OrthoDB" id="1122998at2"/>
<reference evidence="4" key="1">
    <citation type="submission" date="2017-01" db="EMBL/GenBank/DDBJ databases">
        <authorList>
            <person name="Varghese N."/>
            <person name="Submissions S."/>
        </authorList>
    </citation>
    <scope>NUCLEOTIDE SEQUENCE [LARGE SCALE GENOMIC DNA]</scope>
    <source>
        <strain evidence="4">DSM 22306</strain>
    </source>
</reference>
<proteinExistence type="predicted"/>
<dbReference type="EMBL" id="FTOE01000003">
    <property type="protein sequence ID" value="SIS67436.1"/>
    <property type="molecule type" value="Genomic_DNA"/>
</dbReference>
<feature type="signal peptide" evidence="2">
    <location>
        <begin position="1"/>
        <end position="34"/>
    </location>
</feature>
<feature type="compositionally biased region" description="Gly residues" evidence="1">
    <location>
        <begin position="106"/>
        <end position="116"/>
    </location>
</feature>
<evidence type="ECO:0000256" key="2">
    <source>
        <dbReference type="SAM" id="SignalP"/>
    </source>
</evidence>
<dbReference type="Proteomes" id="UP000185999">
    <property type="component" value="Unassembled WGS sequence"/>
</dbReference>
<dbReference type="RefSeq" id="WP_054341793.1">
    <property type="nucleotide sequence ID" value="NZ_FTOE01000003.1"/>
</dbReference>
<name>A0A1N7L111_9GAMM</name>
<keyword evidence="4" id="KW-1185">Reference proteome</keyword>
<sequence length="386" mass="40044">MKKQFTLKKMVVLTAASLALTASPLMMSTGIAQAGFFVTDASAASEQSTGHKGQGEKGAKGSGDKGKAGQGSRQGKKSITDILSDDGEEDSDRPAWAGTPGKEGKPGGGNAGGSTKKGGDYGDIVVMLRNDDGTLYEEDGLTFAVSSTGEPIALVDGEVPVGADVQAVEFGRLNIARAPSSVLEHSLVEALSKLDDGVFGETVTLDPSGRLVIDGSTIDSPLENLALYEALLVTAAVDGVITLSASASKDGADTTYTFEVPESIRLDLAASALAAASDKTGALTIDEIAGISGFIGVADELATYVTDYTYDRTDMYGDVSVWVLVENEETGVYVPTYVNILESVTFTDVEDNSIKVNVDGGIDVFTQAADDAVQVLEFVHDNALDQ</sequence>